<dbReference type="PROSITE" id="PS50835">
    <property type="entry name" value="IG_LIKE"/>
    <property type="match status" value="2"/>
</dbReference>
<dbReference type="InterPro" id="IPR013098">
    <property type="entry name" value="Ig_I-set"/>
</dbReference>
<dbReference type="InterPro" id="IPR007110">
    <property type="entry name" value="Ig-like_dom"/>
</dbReference>
<reference evidence="10 11" key="1">
    <citation type="submission" date="2024-04" db="EMBL/GenBank/DDBJ databases">
        <authorList>
            <person name="Waldvogel A.-M."/>
            <person name="Schoenle A."/>
        </authorList>
    </citation>
    <scope>NUCLEOTIDE SEQUENCE [LARGE SCALE GENOMIC DNA]</scope>
</reference>
<dbReference type="SUPFAM" id="SSF48726">
    <property type="entry name" value="Immunoglobulin"/>
    <property type="match status" value="4"/>
</dbReference>
<dbReference type="PANTHER" id="PTHR11640:SF157">
    <property type="entry name" value="V-SET AND IMMUNOGLOBULIN DOMAIN-CONTAINING PROTEIN 10"/>
    <property type="match status" value="1"/>
</dbReference>
<feature type="domain" description="Ig-like" evidence="9">
    <location>
        <begin position="31"/>
        <end position="104"/>
    </location>
</feature>
<comment type="subcellular location">
    <subcellularLocation>
        <location evidence="1">Membrane</location>
        <topology evidence="1">Single-pass type I membrane protein</topology>
    </subcellularLocation>
</comment>
<dbReference type="InterPro" id="IPR003599">
    <property type="entry name" value="Ig_sub"/>
</dbReference>
<proteinExistence type="predicted"/>
<evidence type="ECO:0000256" key="6">
    <source>
        <dbReference type="SAM" id="MobiDB-lite"/>
    </source>
</evidence>
<evidence type="ECO:0000256" key="5">
    <source>
        <dbReference type="ARBA" id="ARBA00023319"/>
    </source>
</evidence>
<dbReference type="GO" id="GO:0007416">
    <property type="term" value="P:synapse assembly"/>
    <property type="evidence" value="ECO:0007669"/>
    <property type="project" value="TreeGrafter"/>
</dbReference>
<dbReference type="SMART" id="SM00409">
    <property type="entry name" value="IG"/>
    <property type="match status" value="4"/>
</dbReference>
<feature type="chain" id="PRO_5043371170" description="Ig-like domain-containing protein" evidence="8">
    <location>
        <begin position="19"/>
        <end position="528"/>
    </location>
</feature>
<evidence type="ECO:0000313" key="11">
    <source>
        <dbReference type="Proteomes" id="UP001497482"/>
    </source>
</evidence>
<evidence type="ECO:0000256" key="3">
    <source>
        <dbReference type="ARBA" id="ARBA00023157"/>
    </source>
</evidence>
<feature type="transmembrane region" description="Helical" evidence="7">
    <location>
        <begin position="414"/>
        <end position="435"/>
    </location>
</feature>
<feature type="region of interest" description="Disordered" evidence="6">
    <location>
        <begin position="500"/>
        <end position="528"/>
    </location>
</feature>
<keyword evidence="11" id="KW-1185">Reference proteome</keyword>
<sequence>MRALAVLLLSVCATVVSGDDSTDNVLTAAPGALAVLPCYGEGNVTAAVTSWMKNGKKIITEGTSTLLDNSRVPSSGSKSRVAVLRNGSLSIGVVEREDDGLYLCASTLPGNITFHAKVLLRVASGPDNVSIAITPAGVLPNGTFTTFRGESVYIICAGVSYPAQELTLSFNGLTNSTTSLVNHTGNEVLEYRMDNIQPSAQGIYSCMAHNEVSDQKGNKSAEVLVYYASDRHPECMWTQESTFVVFHCSWSDVNPAPNLTWTELPSGRILSSNVTDELPLIINGSLLFDGQTLRCGAQHPALHKGEEKTCTFTLKTPYTMGNPLATAVEGGSITLECSESRSTPPALTTWRRGVRQELIVNGSKYRVSAEGPRFTLTIVNISKDDEGVYFCLSQNPLGAKELQIYLTVKSSSEVTGAVIGLFISALIVGCAVIIAKTVYSSRHRICLGGFGRMEEDEGDVLSLVESDDEQIFPAAVPRLPPVSNGCQTTLVEIHGIPSTNHEEAETVDASTAAQDDAGRTEEPEDLMF</sequence>
<name>A0AAV2MQG3_KNICA</name>
<accession>A0AAV2MQG3</accession>
<keyword evidence="2 7" id="KW-0472">Membrane</keyword>
<feature type="domain" description="Ig-like" evidence="9">
    <location>
        <begin position="317"/>
        <end position="407"/>
    </location>
</feature>
<dbReference type="GO" id="GO:0005911">
    <property type="term" value="C:cell-cell junction"/>
    <property type="evidence" value="ECO:0007669"/>
    <property type="project" value="TreeGrafter"/>
</dbReference>
<evidence type="ECO:0000256" key="8">
    <source>
        <dbReference type="SAM" id="SignalP"/>
    </source>
</evidence>
<dbReference type="InterPro" id="IPR036179">
    <property type="entry name" value="Ig-like_dom_sf"/>
</dbReference>
<gene>
    <name evidence="10" type="ORF">KC01_LOCUS41622</name>
</gene>
<keyword evidence="4" id="KW-0325">Glycoprotein</keyword>
<keyword evidence="3" id="KW-1015">Disulfide bond</keyword>
<dbReference type="AlphaFoldDB" id="A0AAV2MQG3"/>
<feature type="signal peptide" evidence="8">
    <location>
        <begin position="1"/>
        <end position="18"/>
    </location>
</feature>
<evidence type="ECO:0000259" key="9">
    <source>
        <dbReference type="PROSITE" id="PS50835"/>
    </source>
</evidence>
<keyword evidence="7" id="KW-0812">Transmembrane</keyword>
<keyword evidence="7" id="KW-1133">Transmembrane helix</keyword>
<protein>
    <recommendedName>
        <fullName evidence="9">Ig-like domain-containing protein</fullName>
    </recommendedName>
</protein>
<evidence type="ECO:0000313" key="10">
    <source>
        <dbReference type="EMBL" id="CAL1615731.1"/>
    </source>
</evidence>
<dbReference type="InterPro" id="IPR013783">
    <property type="entry name" value="Ig-like_fold"/>
</dbReference>
<dbReference type="GO" id="GO:0050839">
    <property type="term" value="F:cell adhesion molecule binding"/>
    <property type="evidence" value="ECO:0007669"/>
    <property type="project" value="TreeGrafter"/>
</dbReference>
<keyword evidence="5" id="KW-0393">Immunoglobulin domain</keyword>
<evidence type="ECO:0000256" key="4">
    <source>
        <dbReference type="ARBA" id="ARBA00023180"/>
    </source>
</evidence>
<organism evidence="10 11">
    <name type="scientific">Knipowitschia caucasica</name>
    <name type="common">Caucasian dwarf goby</name>
    <name type="synonym">Pomatoschistus caucasicus</name>
    <dbReference type="NCBI Taxonomy" id="637954"/>
    <lineage>
        <taxon>Eukaryota</taxon>
        <taxon>Metazoa</taxon>
        <taxon>Chordata</taxon>
        <taxon>Craniata</taxon>
        <taxon>Vertebrata</taxon>
        <taxon>Euteleostomi</taxon>
        <taxon>Actinopterygii</taxon>
        <taxon>Neopterygii</taxon>
        <taxon>Teleostei</taxon>
        <taxon>Neoteleostei</taxon>
        <taxon>Acanthomorphata</taxon>
        <taxon>Gobiaria</taxon>
        <taxon>Gobiiformes</taxon>
        <taxon>Gobioidei</taxon>
        <taxon>Gobiidae</taxon>
        <taxon>Gobiinae</taxon>
        <taxon>Knipowitschia</taxon>
    </lineage>
</organism>
<dbReference type="GO" id="GO:0005886">
    <property type="term" value="C:plasma membrane"/>
    <property type="evidence" value="ECO:0007669"/>
    <property type="project" value="TreeGrafter"/>
</dbReference>
<dbReference type="InterPro" id="IPR003598">
    <property type="entry name" value="Ig_sub2"/>
</dbReference>
<keyword evidence="8" id="KW-0732">Signal</keyword>
<dbReference type="PANTHER" id="PTHR11640">
    <property type="entry name" value="NEPHRIN"/>
    <property type="match status" value="1"/>
</dbReference>
<dbReference type="Gene3D" id="2.60.40.10">
    <property type="entry name" value="Immunoglobulins"/>
    <property type="match status" value="4"/>
</dbReference>
<evidence type="ECO:0000256" key="1">
    <source>
        <dbReference type="ARBA" id="ARBA00004479"/>
    </source>
</evidence>
<dbReference type="Proteomes" id="UP001497482">
    <property type="component" value="Chromosome 9"/>
</dbReference>
<evidence type="ECO:0000256" key="7">
    <source>
        <dbReference type="SAM" id="Phobius"/>
    </source>
</evidence>
<dbReference type="EMBL" id="OZ035831">
    <property type="protein sequence ID" value="CAL1615731.1"/>
    <property type="molecule type" value="Genomic_DNA"/>
</dbReference>
<dbReference type="InterPro" id="IPR051275">
    <property type="entry name" value="Cell_adhesion_signaling"/>
</dbReference>
<evidence type="ECO:0000256" key="2">
    <source>
        <dbReference type="ARBA" id="ARBA00023136"/>
    </source>
</evidence>
<dbReference type="Pfam" id="PF07679">
    <property type="entry name" value="I-set"/>
    <property type="match status" value="1"/>
</dbReference>
<dbReference type="GO" id="GO:0098609">
    <property type="term" value="P:cell-cell adhesion"/>
    <property type="evidence" value="ECO:0007669"/>
    <property type="project" value="TreeGrafter"/>
</dbReference>
<dbReference type="SMART" id="SM00408">
    <property type="entry name" value="IGc2"/>
    <property type="match status" value="3"/>
</dbReference>